<evidence type="ECO:0000313" key="2">
    <source>
        <dbReference type="Proteomes" id="UP001642409"/>
    </source>
</evidence>
<accession>A0ABP1HGI2</accession>
<comment type="caution">
    <text evidence="1">The sequence shown here is derived from an EMBL/GenBank/DDBJ whole genome shotgun (WGS) entry which is preliminary data.</text>
</comment>
<protein>
    <submittedName>
        <fullName evidence="1">Hypothetical_protein</fullName>
    </submittedName>
</protein>
<organism evidence="1 2">
    <name type="scientific">Hexamita inflata</name>
    <dbReference type="NCBI Taxonomy" id="28002"/>
    <lineage>
        <taxon>Eukaryota</taxon>
        <taxon>Metamonada</taxon>
        <taxon>Diplomonadida</taxon>
        <taxon>Hexamitidae</taxon>
        <taxon>Hexamitinae</taxon>
        <taxon>Hexamita</taxon>
    </lineage>
</organism>
<dbReference type="Proteomes" id="UP001642409">
    <property type="component" value="Unassembled WGS sequence"/>
</dbReference>
<keyword evidence="2" id="KW-1185">Reference proteome</keyword>
<name>A0ABP1HGI2_9EUKA</name>
<proteinExistence type="predicted"/>
<evidence type="ECO:0000313" key="1">
    <source>
        <dbReference type="EMBL" id="CAL5993994.1"/>
    </source>
</evidence>
<dbReference type="EMBL" id="CAXDID020000031">
    <property type="protein sequence ID" value="CAL5993994.1"/>
    <property type="molecule type" value="Genomic_DNA"/>
</dbReference>
<gene>
    <name evidence="1" type="ORF">HINF_LOCUS13333</name>
</gene>
<reference evidence="1 2" key="1">
    <citation type="submission" date="2024-07" db="EMBL/GenBank/DDBJ databases">
        <authorList>
            <person name="Akdeniz Z."/>
        </authorList>
    </citation>
    <scope>NUCLEOTIDE SEQUENCE [LARGE SCALE GENOMIC DNA]</scope>
</reference>
<sequence>MQIANKILTIVSVQLQFRFDSLQVGGLLIQVQETIEQFNISDLDIVGYNLQDDSQSSNLINQINDTIIQSVNISKMKICTNIQYLINSGNASLVSFTEQPDYSCDNICGQQIPVYGLCQINLINGYYNNINQTKYCVYPFIYNGYDCICTPGYLLNATLCIHILSTLTNLDQNILSNISTLDQNIQSNIQNIQNQLVTTKDYLYNYFTNEIGNLSKYVNTTFDDIYNKHNYFELIASQNISSLQIQTNNLQSNITAHNIITGQLRTDLQSVNYSLNNQIQSVSTNLQSINSSLLSQNTEIQHLTSQFGVFQSVVINNNSMQDTQIQNLITFTNSQKIVTDSLKSNLTSLSSQFTSFMSDAISNNTQFNTQIQNLVIITNSQKLDSDQLRADLTSLTTSLQTQINTNQASISQLTAQFTTLKSDIISQNSQFNTQIQSITTTVNSQKLVTDSLRTDFTQQTNSLQTQINSLNSNQGNNLTSLQSQINSINNVNNAQNIEITNLKNSGGLSAVQICSLASSRGYCPNIAKCCRLNQQNQYDCVGVRGAVSTQNCGAWQAPVGTEY</sequence>